<dbReference type="KEGG" id="ehl:EHLA_1115"/>
<evidence type="ECO:0000256" key="2">
    <source>
        <dbReference type="ARBA" id="ARBA00022643"/>
    </source>
</evidence>
<sequence>MKVLLLNGSPHPNGCTFRALSEVEKTLQQEGIETEIFFIGHDPIRGCMGCGMCRKNKLGKCIFGEDAVNVVIKKMEECDGLIVGSPVHYAGASGGITSFLDRMFYSTGGFPYKPGAAVVSCRRAGSTAALEQLNKYFMMNNMPLVPSAYWNMVHGNSPEEVEQDLEGLMVMRTLGRNMAWLLKSIDAGKAHGILAPAAEPKTRTNFIRKCEPAKKEDEEKNFAPYFISYNKVNKEYQEEE</sequence>
<protein>
    <submittedName>
        <fullName evidence="4">NADPH-dependent FMN reductase</fullName>
        <ecNumber evidence="4">1.-.-.-</ecNumber>
    </submittedName>
</protein>
<proteinExistence type="predicted"/>
<dbReference type="InterPro" id="IPR005025">
    <property type="entry name" value="FMN_Rdtase-like_dom"/>
</dbReference>
<dbReference type="Gene3D" id="3.40.50.360">
    <property type="match status" value="1"/>
</dbReference>
<gene>
    <name evidence="4" type="ORF">EHLA_1115</name>
</gene>
<keyword evidence="2" id="KW-0288">FMN</keyword>
<dbReference type="Proteomes" id="UP000217549">
    <property type="component" value="Chromosome I"/>
</dbReference>
<dbReference type="AlphaFoldDB" id="A0A285PRF2"/>
<dbReference type="EMBL" id="LT907978">
    <property type="protein sequence ID" value="SOB71847.1"/>
    <property type="molecule type" value="Genomic_DNA"/>
</dbReference>
<organism evidence="4 5">
    <name type="scientific">Anaerobutyricum hallii</name>
    <dbReference type="NCBI Taxonomy" id="39488"/>
    <lineage>
        <taxon>Bacteria</taxon>
        <taxon>Bacillati</taxon>
        <taxon>Bacillota</taxon>
        <taxon>Clostridia</taxon>
        <taxon>Lachnospirales</taxon>
        <taxon>Lachnospiraceae</taxon>
        <taxon>Anaerobutyricum</taxon>
    </lineage>
</organism>
<dbReference type="SUPFAM" id="SSF52218">
    <property type="entry name" value="Flavoproteins"/>
    <property type="match status" value="1"/>
</dbReference>
<dbReference type="STRING" id="39488.ERS852450_02248"/>
<name>A0A285PRF2_9FIRM</name>
<dbReference type="PANTHER" id="PTHR43278:SF4">
    <property type="entry name" value="NAD(P)H-DEPENDENT FMN-CONTAINING OXIDOREDUCTASE YWQN-RELATED"/>
    <property type="match status" value="1"/>
</dbReference>
<evidence type="ECO:0000313" key="4">
    <source>
        <dbReference type="EMBL" id="SOB71847.1"/>
    </source>
</evidence>
<evidence type="ECO:0000259" key="3">
    <source>
        <dbReference type="Pfam" id="PF03358"/>
    </source>
</evidence>
<keyword evidence="4" id="KW-0560">Oxidoreductase</keyword>
<dbReference type="InterPro" id="IPR051796">
    <property type="entry name" value="ISF_SsuE-like"/>
</dbReference>
<dbReference type="InterPro" id="IPR029039">
    <property type="entry name" value="Flavoprotein-like_sf"/>
</dbReference>
<keyword evidence="5" id="KW-1185">Reference proteome</keyword>
<keyword evidence="1" id="KW-0285">Flavoprotein</keyword>
<dbReference type="EC" id="1.-.-.-" evidence="4"/>
<evidence type="ECO:0000313" key="5">
    <source>
        <dbReference type="Proteomes" id="UP000217549"/>
    </source>
</evidence>
<dbReference type="Pfam" id="PF03358">
    <property type="entry name" value="FMN_red"/>
    <property type="match status" value="1"/>
</dbReference>
<accession>A0A285PRF2</accession>
<feature type="domain" description="NADPH-dependent FMN reductase-like" evidence="3">
    <location>
        <begin position="1"/>
        <end position="155"/>
    </location>
</feature>
<reference evidence="5" key="1">
    <citation type="submission" date="2017-09" db="EMBL/GenBank/DDBJ databases">
        <authorList>
            <person name="Shetty A S."/>
        </authorList>
    </citation>
    <scope>NUCLEOTIDE SEQUENCE [LARGE SCALE GENOMIC DNA]</scope>
</reference>
<dbReference type="GO" id="GO:0016491">
    <property type="term" value="F:oxidoreductase activity"/>
    <property type="evidence" value="ECO:0007669"/>
    <property type="project" value="UniProtKB-KW"/>
</dbReference>
<evidence type="ECO:0000256" key="1">
    <source>
        <dbReference type="ARBA" id="ARBA00022630"/>
    </source>
</evidence>
<dbReference type="PANTHER" id="PTHR43278">
    <property type="entry name" value="NAD(P)H-DEPENDENT FMN-CONTAINING OXIDOREDUCTASE YWQN-RELATED"/>
    <property type="match status" value="1"/>
</dbReference>